<sequence length="305" mass="36317">MFSYYKNTHLDWSINKLKSLRDEFPEYSLSGVVEQLSNFFRLFWLYNGKEETNSFLYYLNQLRQAWFRYTMNDGKPVTLTLVDRQIKVTGKFNNYRISSSEVTEGIQIALLLRDREGLDFYAQIPVSFTEQANQEDLLVETTMAFYQLIAKGNDSPKEAQAAFYALKELFEWDTYNRYVTKEGFNQEWVWRIIFEDRKEYAEYVSLPVINIYYQIWENNQLGFEDAVRLALEKWKVYYTKVWVDENQEEQDRSLWGQGYLSLPIAAACAFGYDRGLRLKNLESSYIPQWLIEGNFSRINLLLQDT</sequence>
<evidence type="ECO:0000313" key="2">
    <source>
        <dbReference type="Proteomes" id="UP000009309"/>
    </source>
</evidence>
<dbReference type="EMBL" id="CAIT01000007">
    <property type="protein sequence ID" value="CCH54675.1"/>
    <property type="molecule type" value="Genomic_DNA"/>
</dbReference>
<dbReference type="InterPro" id="IPR029074">
    <property type="entry name" value="Imm49"/>
</dbReference>
<dbReference type="Proteomes" id="UP000009309">
    <property type="component" value="Unassembled WGS sequence"/>
</dbReference>
<accession>I2GL99</accession>
<evidence type="ECO:0000313" key="1">
    <source>
        <dbReference type="EMBL" id="CCH54675.1"/>
    </source>
</evidence>
<comment type="caution">
    <text evidence="1">The sequence shown here is derived from an EMBL/GenBank/DDBJ whole genome shotgun (WGS) entry which is preliminary data.</text>
</comment>
<dbReference type="AlphaFoldDB" id="I2GL99"/>
<organism evidence="1 2">
    <name type="scientific">Fibrisoma limi BUZ 3</name>
    <dbReference type="NCBI Taxonomy" id="1185876"/>
    <lineage>
        <taxon>Bacteria</taxon>
        <taxon>Pseudomonadati</taxon>
        <taxon>Bacteroidota</taxon>
        <taxon>Cytophagia</taxon>
        <taxon>Cytophagales</taxon>
        <taxon>Spirosomataceae</taxon>
        <taxon>Fibrisoma</taxon>
    </lineage>
</organism>
<gene>
    <name evidence="1" type="ORF">BN8_03870</name>
</gene>
<name>I2GL99_9BACT</name>
<dbReference type="Pfam" id="PF15575">
    <property type="entry name" value="Imm49"/>
    <property type="match status" value="1"/>
</dbReference>
<proteinExistence type="predicted"/>
<keyword evidence="2" id="KW-1185">Reference proteome</keyword>
<dbReference type="STRING" id="1185876.BN8_03870"/>
<protein>
    <submittedName>
        <fullName evidence="1">Uncharacterized protein</fullName>
    </submittedName>
</protein>
<reference evidence="1 2" key="1">
    <citation type="journal article" date="2012" name="J. Bacteriol.">
        <title>Genome Sequence of the Filamentous Bacterium Fibrisoma limi BUZ 3T.</title>
        <authorList>
            <person name="Filippini M."/>
            <person name="Qi W."/>
            <person name="Jaenicke S."/>
            <person name="Goesmann A."/>
            <person name="Smits T.H."/>
            <person name="Bagheri H.C."/>
        </authorList>
    </citation>
    <scope>NUCLEOTIDE SEQUENCE [LARGE SCALE GENOMIC DNA]</scope>
    <source>
        <strain evidence="2">BUZ 3T</strain>
    </source>
</reference>